<organism evidence="2 3">
    <name type="scientific">Caecibacteroides pullorum</name>
    <dbReference type="NCBI Taxonomy" id="2725562"/>
    <lineage>
        <taxon>Bacteria</taxon>
        <taxon>Pseudomonadati</taxon>
        <taxon>Bacteroidota</taxon>
        <taxon>Bacteroidia</taxon>
        <taxon>Bacteroidales</taxon>
        <taxon>Bacteroidaceae</taxon>
        <taxon>Caecibacteroides</taxon>
    </lineage>
</organism>
<sequence>MWRRNCCIMLLFMSVLPVSQHVQAQEVRDSVRIYFRQGRSELDMSVRNNRAALGRIADSLSTSYADSVYILRKILVEGGASPEGSIPLNRKLSEKRAETLFGYLSQYGELPDSLTTFRFIGRDWAGLLRLAEADPGLPYREQTLDLLRQAAESARSGERAEDNYVGKLARLAGGKPYRYMYRQFFPELRASRLHLWYQKVWNPLKTPVPVPFVTPLPLAMPERLEAPHTPEPPRKPFYMAVKTNLLYDAALIPNVGVEFYLKDGWSVGAGWMYGWWKKDRIHWYWRTYGGDIYARRWLGKAAEEKPLTGHHLGVYAQVLTYDFETGGRGYLGGEPGGTLFDRASFAGGVEYGYSLPIKPRLNLDFTIGIGYLGGKYYEYIPMDECYVWQETKMRHWFGPTKLEVSLVWLLGRGNVNKGKGGGR</sequence>
<protein>
    <submittedName>
        <fullName evidence="2">DUF3575 domain-containing protein</fullName>
    </submittedName>
</protein>
<evidence type="ECO:0000313" key="3">
    <source>
        <dbReference type="Proteomes" id="UP000698924"/>
    </source>
</evidence>
<dbReference type="Gene3D" id="3.30.1330.60">
    <property type="entry name" value="OmpA-like domain"/>
    <property type="match status" value="1"/>
</dbReference>
<dbReference type="Proteomes" id="UP000698924">
    <property type="component" value="Unassembled WGS sequence"/>
</dbReference>
<dbReference type="Pfam" id="PF12099">
    <property type="entry name" value="DUF3575"/>
    <property type="match status" value="1"/>
</dbReference>
<feature type="chain" id="PRO_5041351704" evidence="1">
    <location>
        <begin position="25"/>
        <end position="423"/>
    </location>
</feature>
<gene>
    <name evidence="2" type="ORF">H6D15_00740</name>
</gene>
<evidence type="ECO:0000256" key="1">
    <source>
        <dbReference type="SAM" id="SignalP"/>
    </source>
</evidence>
<keyword evidence="3" id="KW-1185">Reference proteome</keyword>
<dbReference type="SUPFAM" id="SSF103088">
    <property type="entry name" value="OmpA-like"/>
    <property type="match status" value="1"/>
</dbReference>
<feature type="signal peptide" evidence="1">
    <location>
        <begin position="1"/>
        <end position="24"/>
    </location>
</feature>
<keyword evidence="1" id="KW-0732">Signal</keyword>
<dbReference type="InterPro" id="IPR036737">
    <property type="entry name" value="OmpA-like_sf"/>
</dbReference>
<dbReference type="EMBL" id="JACJMO010000001">
    <property type="protein sequence ID" value="MBM6856143.1"/>
    <property type="molecule type" value="Genomic_DNA"/>
</dbReference>
<dbReference type="RefSeq" id="WP_204970749.1">
    <property type="nucleotide sequence ID" value="NZ_JAAZTS010000001.1"/>
</dbReference>
<proteinExistence type="predicted"/>
<dbReference type="InterPro" id="IPR021958">
    <property type="entry name" value="DUF3575"/>
</dbReference>
<accession>A0AA41D5G1</accession>
<comment type="caution">
    <text evidence="2">The sequence shown here is derived from an EMBL/GenBank/DDBJ whole genome shotgun (WGS) entry which is preliminary data.</text>
</comment>
<dbReference type="AlphaFoldDB" id="A0AA41D5G1"/>
<reference evidence="2 3" key="1">
    <citation type="journal article" date="2021" name="Sci. Rep.">
        <title>The distribution of antibiotic resistance genes in chicken gut microbiota commensals.</title>
        <authorList>
            <person name="Juricova H."/>
            <person name="Matiasovicova J."/>
            <person name="Kubasova T."/>
            <person name="Cejkova D."/>
            <person name="Rychlik I."/>
        </authorList>
    </citation>
    <scope>NUCLEOTIDE SEQUENCE [LARGE SCALE GENOMIC DNA]</scope>
    <source>
        <strain evidence="2 3">An421</strain>
    </source>
</reference>
<evidence type="ECO:0000313" key="2">
    <source>
        <dbReference type="EMBL" id="MBM6856143.1"/>
    </source>
</evidence>
<name>A0AA41D5G1_9BACT</name>